<dbReference type="PANTHER" id="PTHR43033">
    <property type="entry name" value="TRNA(ILE)-LYSIDINE SYNTHASE-RELATED"/>
    <property type="match status" value="1"/>
</dbReference>
<sequence>MTDLASRLLDSLKPWQSSPSWCIAFSGGLDSSVLLHLLASLSRQHKLPPVRALHIHHGLQPVADTWPDHCRALCGRLGIALQVIPVQVAPGASLEQAARDARYAAFAEALKPGEILLTGQHREDQAETLLFRLLRGAGLRGLGAMPGSRPLGQGALVRPLLGVSRDELSSYAMAQGLDWIEDPSNADTRFSRNYLRHQVMPALQQRWPQVARSLARSAEHLGEAQGLLDELAEQDLAQAASSTPWPWLDLPSLNLQAMRALSPARQRNALQYWLASRTRLPDARHWSGWDALRDAAPDGRPLWCLADGELHRSGERVFWLSGPWLGAQPAAQAWDNPAQPLALDGNGRVELSGTLTQHAVQVRYRTGGEILALPGRGHRDLKRLLNEQQLPLFVRARLPLLFQGDTLLAVANLPELSLAGCQLHWCVPTSAQGLR</sequence>
<accession>A0ABT5NPN9</accession>
<dbReference type="PANTHER" id="PTHR43033:SF1">
    <property type="entry name" value="TRNA(ILE)-LYSIDINE SYNTHASE-RELATED"/>
    <property type="match status" value="1"/>
</dbReference>
<comment type="caution">
    <text evidence="10">The sequence shown here is derived from an EMBL/GenBank/DDBJ whole genome shotgun (WGS) entry which is preliminary data.</text>
</comment>
<dbReference type="HAMAP" id="MF_01161">
    <property type="entry name" value="tRNA_Ile_lys_synt"/>
    <property type="match status" value="1"/>
</dbReference>
<proteinExistence type="inferred from homology"/>
<gene>
    <name evidence="8 10" type="primary">tilS</name>
    <name evidence="10" type="ORF">M5G11_06280</name>
</gene>
<dbReference type="InterPro" id="IPR015262">
    <property type="entry name" value="tRNA_Ile_lys_synt_subst-bd"/>
</dbReference>
<dbReference type="SMART" id="SM00977">
    <property type="entry name" value="TilS_C"/>
    <property type="match status" value="1"/>
</dbReference>
<comment type="subcellular location">
    <subcellularLocation>
        <location evidence="1 8">Cytoplasm</location>
    </subcellularLocation>
</comment>
<keyword evidence="4 8" id="KW-0819">tRNA processing</keyword>
<comment type="domain">
    <text evidence="8">The N-terminal region contains the highly conserved SGGXDS motif, predicted to be a P-loop motif involved in ATP binding.</text>
</comment>
<dbReference type="Pfam" id="PF09179">
    <property type="entry name" value="TilS"/>
    <property type="match status" value="1"/>
</dbReference>
<dbReference type="Gene3D" id="1.20.59.20">
    <property type="match status" value="1"/>
</dbReference>
<evidence type="ECO:0000256" key="2">
    <source>
        <dbReference type="ARBA" id="ARBA00022490"/>
    </source>
</evidence>
<evidence type="ECO:0000313" key="10">
    <source>
        <dbReference type="EMBL" id="MDD0990143.1"/>
    </source>
</evidence>
<keyword evidence="3 8" id="KW-0436">Ligase</keyword>
<dbReference type="CDD" id="cd01992">
    <property type="entry name" value="TilS_N"/>
    <property type="match status" value="1"/>
</dbReference>
<dbReference type="Pfam" id="PF01171">
    <property type="entry name" value="ATP_bind_3"/>
    <property type="match status" value="1"/>
</dbReference>
<name>A0ABT5NPN9_9PSED</name>
<evidence type="ECO:0000256" key="8">
    <source>
        <dbReference type="HAMAP-Rule" id="MF_01161"/>
    </source>
</evidence>
<evidence type="ECO:0000256" key="6">
    <source>
        <dbReference type="ARBA" id="ARBA00022840"/>
    </source>
</evidence>
<dbReference type="SUPFAM" id="SSF56037">
    <property type="entry name" value="PheT/TilS domain"/>
    <property type="match status" value="1"/>
</dbReference>
<dbReference type="SUPFAM" id="SSF82829">
    <property type="entry name" value="MesJ substrate recognition domain-like"/>
    <property type="match status" value="1"/>
</dbReference>
<evidence type="ECO:0000256" key="3">
    <source>
        <dbReference type="ARBA" id="ARBA00022598"/>
    </source>
</evidence>
<comment type="similarity">
    <text evidence="8">Belongs to the tRNA(Ile)-lysidine synthase family.</text>
</comment>
<dbReference type="InterPro" id="IPR014729">
    <property type="entry name" value="Rossmann-like_a/b/a_fold"/>
</dbReference>
<dbReference type="InterPro" id="IPR012795">
    <property type="entry name" value="tRNA_Ile_lys_synt_N"/>
</dbReference>
<dbReference type="EC" id="6.3.4.19" evidence="8"/>
<keyword evidence="11" id="KW-1185">Reference proteome</keyword>
<evidence type="ECO:0000256" key="4">
    <source>
        <dbReference type="ARBA" id="ARBA00022694"/>
    </source>
</evidence>
<comment type="catalytic activity">
    <reaction evidence="7 8">
        <text>cytidine(34) in tRNA(Ile2) + L-lysine + ATP = lysidine(34) in tRNA(Ile2) + AMP + diphosphate + H(+)</text>
        <dbReference type="Rhea" id="RHEA:43744"/>
        <dbReference type="Rhea" id="RHEA-COMP:10625"/>
        <dbReference type="Rhea" id="RHEA-COMP:10670"/>
        <dbReference type="ChEBI" id="CHEBI:15378"/>
        <dbReference type="ChEBI" id="CHEBI:30616"/>
        <dbReference type="ChEBI" id="CHEBI:32551"/>
        <dbReference type="ChEBI" id="CHEBI:33019"/>
        <dbReference type="ChEBI" id="CHEBI:82748"/>
        <dbReference type="ChEBI" id="CHEBI:83665"/>
        <dbReference type="ChEBI" id="CHEBI:456215"/>
        <dbReference type="EC" id="6.3.4.19"/>
    </reaction>
</comment>
<dbReference type="NCBIfam" id="TIGR02433">
    <property type="entry name" value="lysidine_TilS_C"/>
    <property type="match status" value="1"/>
</dbReference>
<dbReference type="RefSeq" id="WP_273908708.1">
    <property type="nucleotide sequence ID" value="NZ_JAMDGX010000001.1"/>
</dbReference>
<keyword evidence="2 8" id="KW-0963">Cytoplasm</keyword>
<dbReference type="GO" id="GO:0032267">
    <property type="term" value="F:tRNA(Ile)-lysidine synthase activity"/>
    <property type="evidence" value="ECO:0007669"/>
    <property type="project" value="UniProtKB-EC"/>
</dbReference>
<keyword evidence="6 8" id="KW-0067">ATP-binding</keyword>
<dbReference type="InterPro" id="IPR012796">
    <property type="entry name" value="Lysidine-tRNA-synth_C"/>
</dbReference>
<evidence type="ECO:0000256" key="1">
    <source>
        <dbReference type="ARBA" id="ARBA00004496"/>
    </source>
</evidence>
<dbReference type="InterPro" id="IPR011063">
    <property type="entry name" value="TilS/TtcA_N"/>
</dbReference>
<evidence type="ECO:0000259" key="9">
    <source>
        <dbReference type="SMART" id="SM00977"/>
    </source>
</evidence>
<dbReference type="EMBL" id="JAMDGY010000016">
    <property type="protein sequence ID" value="MDD0990143.1"/>
    <property type="molecule type" value="Genomic_DNA"/>
</dbReference>
<feature type="domain" description="Lysidine-tRNA(Ile) synthetase C-terminal" evidence="9">
    <location>
        <begin position="360"/>
        <end position="425"/>
    </location>
</feature>
<comment type="function">
    <text evidence="8">Ligates lysine onto the cytidine present at position 34 of the AUA codon-specific tRNA(Ile) that contains the anticodon CAU, in an ATP-dependent manner. Cytidine is converted to lysidine, thus changing the amino acid specificity of the tRNA from methionine to isoleucine.</text>
</comment>
<dbReference type="Proteomes" id="UP001148203">
    <property type="component" value="Unassembled WGS sequence"/>
</dbReference>
<protein>
    <recommendedName>
        <fullName evidence="8">tRNA(Ile)-lysidine synthase</fullName>
        <ecNumber evidence="8">6.3.4.19</ecNumber>
    </recommendedName>
    <alternativeName>
        <fullName evidence="8">tRNA(Ile)-2-lysyl-cytidine synthase</fullName>
    </alternativeName>
    <alternativeName>
        <fullName evidence="8">tRNA(Ile)-lysidine synthetase</fullName>
    </alternativeName>
</protein>
<dbReference type="Pfam" id="PF11734">
    <property type="entry name" value="TilS_C"/>
    <property type="match status" value="1"/>
</dbReference>
<dbReference type="NCBIfam" id="TIGR02432">
    <property type="entry name" value="lysidine_TilS_N"/>
    <property type="match status" value="1"/>
</dbReference>
<evidence type="ECO:0000256" key="7">
    <source>
        <dbReference type="ARBA" id="ARBA00048539"/>
    </source>
</evidence>
<feature type="binding site" evidence="8">
    <location>
        <begin position="26"/>
        <end position="31"/>
    </location>
    <ligand>
        <name>ATP</name>
        <dbReference type="ChEBI" id="CHEBI:30616"/>
    </ligand>
</feature>
<evidence type="ECO:0000313" key="11">
    <source>
        <dbReference type="Proteomes" id="UP001148203"/>
    </source>
</evidence>
<evidence type="ECO:0000256" key="5">
    <source>
        <dbReference type="ARBA" id="ARBA00022741"/>
    </source>
</evidence>
<keyword evidence="5 8" id="KW-0547">Nucleotide-binding</keyword>
<dbReference type="Gene3D" id="3.40.50.620">
    <property type="entry name" value="HUPs"/>
    <property type="match status" value="1"/>
</dbReference>
<dbReference type="InterPro" id="IPR012094">
    <property type="entry name" value="tRNA_Ile_lys_synt"/>
</dbReference>
<organism evidence="10 11">
    <name type="scientific">Pseudomonas fontis</name>
    <dbReference type="NCBI Taxonomy" id="2942633"/>
    <lineage>
        <taxon>Bacteria</taxon>
        <taxon>Pseudomonadati</taxon>
        <taxon>Pseudomonadota</taxon>
        <taxon>Gammaproteobacteria</taxon>
        <taxon>Pseudomonadales</taxon>
        <taxon>Pseudomonadaceae</taxon>
        <taxon>Pseudomonas</taxon>
    </lineage>
</organism>
<dbReference type="SUPFAM" id="SSF52402">
    <property type="entry name" value="Adenine nucleotide alpha hydrolases-like"/>
    <property type="match status" value="1"/>
</dbReference>
<reference evidence="10 11" key="1">
    <citation type="submission" date="2022-05" db="EMBL/GenBank/DDBJ databases">
        <title>Novel Pseudomonas spp. Isolated from a Rainbow Trout Aquaculture Facility.</title>
        <authorList>
            <person name="Testerman T."/>
            <person name="Graf J."/>
        </authorList>
    </citation>
    <scope>NUCLEOTIDE SEQUENCE [LARGE SCALE GENOMIC DNA]</scope>
    <source>
        <strain evidence="10 11">ID681</strain>
    </source>
</reference>